<evidence type="ECO:0000313" key="2">
    <source>
        <dbReference type="Proteomes" id="UP000276215"/>
    </source>
</evidence>
<protein>
    <submittedName>
        <fullName evidence="1">Uncharacterized protein</fullName>
    </submittedName>
</protein>
<organism evidence="1 2">
    <name type="scientific">Choiromyces venosus 120613-1</name>
    <dbReference type="NCBI Taxonomy" id="1336337"/>
    <lineage>
        <taxon>Eukaryota</taxon>
        <taxon>Fungi</taxon>
        <taxon>Dikarya</taxon>
        <taxon>Ascomycota</taxon>
        <taxon>Pezizomycotina</taxon>
        <taxon>Pezizomycetes</taxon>
        <taxon>Pezizales</taxon>
        <taxon>Tuberaceae</taxon>
        <taxon>Choiromyces</taxon>
    </lineage>
</organism>
<accession>A0A3N4JYN4</accession>
<reference evidence="1 2" key="1">
    <citation type="journal article" date="2018" name="Nat. Ecol. Evol.">
        <title>Pezizomycetes genomes reveal the molecular basis of ectomycorrhizal truffle lifestyle.</title>
        <authorList>
            <person name="Murat C."/>
            <person name="Payen T."/>
            <person name="Noel B."/>
            <person name="Kuo A."/>
            <person name="Morin E."/>
            <person name="Chen J."/>
            <person name="Kohler A."/>
            <person name="Krizsan K."/>
            <person name="Balestrini R."/>
            <person name="Da Silva C."/>
            <person name="Montanini B."/>
            <person name="Hainaut M."/>
            <person name="Levati E."/>
            <person name="Barry K.W."/>
            <person name="Belfiori B."/>
            <person name="Cichocki N."/>
            <person name="Clum A."/>
            <person name="Dockter R.B."/>
            <person name="Fauchery L."/>
            <person name="Guy J."/>
            <person name="Iotti M."/>
            <person name="Le Tacon F."/>
            <person name="Lindquist E.A."/>
            <person name="Lipzen A."/>
            <person name="Malagnac F."/>
            <person name="Mello A."/>
            <person name="Molinier V."/>
            <person name="Miyauchi S."/>
            <person name="Poulain J."/>
            <person name="Riccioni C."/>
            <person name="Rubini A."/>
            <person name="Sitrit Y."/>
            <person name="Splivallo R."/>
            <person name="Traeger S."/>
            <person name="Wang M."/>
            <person name="Zifcakova L."/>
            <person name="Wipf D."/>
            <person name="Zambonelli A."/>
            <person name="Paolocci F."/>
            <person name="Nowrousian M."/>
            <person name="Ottonello S."/>
            <person name="Baldrian P."/>
            <person name="Spatafora J.W."/>
            <person name="Henrissat B."/>
            <person name="Nagy L.G."/>
            <person name="Aury J.M."/>
            <person name="Wincker P."/>
            <person name="Grigoriev I.V."/>
            <person name="Bonfante P."/>
            <person name="Martin F.M."/>
        </authorList>
    </citation>
    <scope>NUCLEOTIDE SEQUENCE [LARGE SCALE GENOMIC DNA]</scope>
    <source>
        <strain evidence="1 2">120613-1</strain>
    </source>
</reference>
<proteinExistence type="predicted"/>
<dbReference type="AlphaFoldDB" id="A0A3N4JYN4"/>
<dbReference type="Proteomes" id="UP000276215">
    <property type="component" value="Unassembled WGS sequence"/>
</dbReference>
<gene>
    <name evidence="1" type="ORF">L873DRAFT_1842123</name>
</gene>
<evidence type="ECO:0000313" key="1">
    <source>
        <dbReference type="EMBL" id="RPB01972.1"/>
    </source>
</evidence>
<name>A0A3N4JYN4_9PEZI</name>
<sequence>MSQITQPHSNFLSQIINVCIKTLHSSKSYINFLVLPLIPSSISTRVLIRSLHHTKTVFNSLNKSLSALKASNPLRTQLPVHHFSQKCNSSRTSLSSLSPSSLFLGTAPTTPAPAPELESHFIDLSGLFRAIEDTVNQGINAGINRGVAGINTG</sequence>
<dbReference type="EMBL" id="ML120370">
    <property type="protein sequence ID" value="RPB01972.1"/>
    <property type="molecule type" value="Genomic_DNA"/>
</dbReference>
<keyword evidence="2" id="KW-1185">Reference proteome</keyword>